<comment type="caution">
    <text evidence="2">The sequence shown here is derived from an EMBL/GenBank/DDBJ whole genome shotgun (WGS) entry which is preliminary data.</text>
</comment>
<gene>
    <name evidence="2" type="ORF">PGT21_001060</name>
</gene>
<keyword evidence="3" id="KW-1185">Reference proteome</keyword>
<organism evidence="2 3">
    <name type="scientific">Puccinia graminis f. sp. tritici</name>
    <dbReference type="NCBI Taxonomy" id="56615"/>
    <lineage>
        <taxon>Eukaryota</taxon>
        <taxon>Fungi</taxon>
        <taxon>Dikarya</taxon>
        <taxon>Basidiomycota</taxon>
        <taxon>Pucciniomycotina</taxon>
        <taxon>Pucciniomycetes</taxon>
        <taxon>Pucciniales</taxon>
        <taxon>Pucciniaceae</taxon>
        <taxon>Puccinia</taxon>
    </lineage>
</organism>
<sequence length="559" mass="62729">MLNFTGSHNSPFVGPNFFNEVNKELFGTTCESELDEDQLSVLIKTLESQSTWFIKRHNTSSGIFSTKCERNISAHPDQENLVCEPCLQLKRNHSLLKAINTEYADNESVQFISNRLMQHDLFHSRLLLHEELQILNTSLEKQSTKGDRDFWHALAIQDKQGLFEDMEVFKGLVKAVAVQTEREKNNKTLSGLGFDNYFDGFLTNMAAMSPAAAKYFCYNLAGRSLQGMCAIRQKQGGQLEDEIVMSNFTKVAGYIEQVGYNGYKYNFANEKMAESYGHLAKFPTNIQITRELAIAESRAHELAKFAGMTTWSVMEYRTGKPSRPVLDPDDSGDPDEGVSVSESAQFDYTYLCVPGETDLGEVMQHTALSTAEQQETEAQFGHIDVEHEHEEISSKTRISIANLLNPIVPATSTNPETLLDVRLLVTNPDGDQILNNNLMLEMRQEHDSANIGSHSGNQKKKKHAPTLESSTNSKPRECSKLVSLILKEKSVQSASLSRMHRWNIHLKFNLSNVRNTSTNVSLATQLLATNGAVSKDNELIYGKFAVVIKDQVCHLLIQF</sequence>
<evidence type="ECO:0000256" key="1">
    <source>
        <dbReference type="SAM" id="MobiDB-lite"/>
    </source>
</evidence>
<evidence type="ECO:0000313" key="3">
    <source>
        <dbReference type="Proteomes" id="UP000324748"/>
    </source>
</evidence>
<dbReference type="Proteomes" id="UP000324748">
    <property type="component" value="Unassembled WGS sequence"/>
</dbReference>
<evidence type="ECO:0000313" key="2">
    <source>
        <dbReference type="EMBL" id="KAA1102950.1"/>
    </source>
</evidence>
<dbReference type="EMBL" id="VSWC01000042">
    <property type="protein sequence ID" value="KAA1102950.1"/>
    <property type="molecule type" value="Genomic_DNA"/>
</dbReference>
<dbReference type="OrthoDB" id="73076at2759"/>
<accession>A0A5B0PQM9</accession>
<reference evidence="2 3" key="1">
    <citation type="submission" date="2019-05" db="EMBL/GenBank/DDBJ databases">
        <title>Emergence of the Ug99 lineage of the wheat stem rust pathogen through somatic hybridization.</title>
        <authorList>
            <person name="Li F."/>
            <person name="Upadhyaya N.M."/>
            <person name="Sperschneider J."/>
            <person name="Matny O."/>
            <person name="Nguyen-Phuc H."/>
            <person name="Mago R."/>
            <person name="Raley C."/>
            <person name="Miller M.E."/>
            <person name="Silverstein K.A.T."/>
            <person name="Henningsen E."/>
            <person name="Hirsch C.D."/>
            <person name="Visser B."/>
            <person name="Pretorius Z.A."/>
            <person name="Steffenson B.J."/>
            <person name="Schwessinger B."/>
            <person name="Dodds P.N."/>
            <person name="Figueroa M."/>
        </authorList>
    </citation>
    <scope>NUCLEOTIDE SEQUENCE [LARGE SCALE GENOMIC DNA]</scope>
    <source>
        <strain evidence="2">21-0</strain>
    </source>
</reference>
<protein>
    <submittedName>
        <fullName evidence="2">Uncharacterized protein</fullName>
    </submittedName>
</protein>
<dbReference type="AlphaFoldDB" id="A0A5B0PQM9"/>
<name>A0A5B0PQM9_PUCGR</name>
<feature type="region of interest" description="Disordered" evidence="1">
    <location>
        <begin position="449"/>
        <end position="475"/>
    </location>
</feature>
<proteinExistence type="predicted"/>